<evidence type="ECO:0000259" key="9">
    <source>
        <dbReference type="PROSITE" id="PS50929"/>
    </source>
</evidence>
<dbReference type="InterPro" id="IPR011527">
    <property type="entry name" value="ABC1_TM_dom"/>
</dbReference>
<keyword evidence="2 7" id="KW-0812">Transmembrane</keyword>
<evidence type="ECO:0000256" key="6">
    <source>
        <dbReference type="ARBA" id="ARBA00023136"/>
    </source>
</evidence>
<keyword evidence="4" id="KW-0067">ATP-binding</keyword>
<reference evidence="10 11" key="1">
    <citation type="journal article" date="2015" name="Genome Announc.">
        <title>Expanding the biotechnology potential of lactobacilli through comparative genomics of 213 strains and associated genera.</title>
        <authorList>
            <person name="Sun Z."/>
            <person name="Harris H.M."/>
            <person name="McCann A."/>
            <person name="Guo C."/>
            <person name="Argimon S."/>
            <person name="Zhang W."/>
            <person name="Yang X."/>
            <person name="Jeffery I.B."/>
            <person name="Cooney J.C."/>
            <person name="Kagawa T.F."/>
            <person name="Liu W."/>
            <person name="Song Y."/>
            <person name="Salvetti E."/>
            <person name="Wrobel A."/>
            <person name="Rasinkangas P."/>
            <person name="Parkhill J."/>
            <person name="Rea M.C."/>
            <person name="O'Sullivan O."/>
            <person name="Ritari J."/>
            <person name="Douillard F.P."/>
            <person name="Paul Ross R."/>
            <person name="Yang R."/>
            <person name="Briner A.E."/>
            <person name="Felis G.E."/>
            <person name="de Vos W.M."/>
            <person name="Barrangou R."/>
            <person name="Klaenhammer T.R."/>
            <person name="Caufield P.W."/>
            <person name="Cui Y."/>
            <person name="Zhang H."/>
            <person name="O'Toole P.W."/>
        </authorList>
    </citation>
    <scope>NUCLEOTIDE SEQUENCE [LARGE SCALE GENOMIC DNA]</scope>
    <source>
        <strain evidence="10 11">DSM 23927</strain>
    </source>
</reference>
<dbReference type="Proteomes" id="UP000051672">
    <property type="component" value="Unassembled WGS sequence"/>
</dbReference>
<dbReference type="CDD" id="cd03228">
    <property type="entry name" value="ABCC_MRP_Like"/>
    <property type="match status" value="1"/>
</dbReference>
<keyword evidence="6 7" id="KW-0472">Membrane</keyword>
<dbReference type="GO" id="GO:0016887">
    <property type="term" value="F:ATP hydrolysis activity"/>
    <property type="evidence" value="ECO:0007669"/>
    <property type="project" value="InterPro"/>
</dbReference>
<feature type="domain" description="ABC transmembrane type-1" evidence="9">
    <location>
        <begin position="5"/>
        <end position="310"/>
    </location>
</feature>
<feature type="transmembrane region" description="Helical" evidence="7">
    <location>
        <begin position="154"/>
        <end position="178"/>
    </location>
</feature>
<dbReference type="STRING" id="1423727.FC34_GL001539"/>
<dbReference type="AlphaFoldDB" id="A0A0R2B716"/>
<accession>A0A0R2B716</accession>
<evidence type="ECO:0000256" key="5">
    <source>
        <dbReference type="ARBA" id="ARBA00022989"/>
    </source>
</evidence>
<evidence type="ECO:0000313" key="11">
    <source>
        <dbReference type="Proteomes" id="UP000051672"/>
    </source>
</evidence>
<dbReference type="InterPro" id="IPR036640">
    <property type="entry name" value="ABC1_TM_sf"/>
</dbReference>
<dbReference type="EMBL" id="AYZQ01000004">
    <property type="protein sequence ID" value="KRM71427.1"/>
    <property type="molecule type" value="Genomic_DNA"/>
</dbReference>
<dbReference type="InterPro" id="IPR039421">
    <property type="entry name" value="Type_1_exporter"/>
</dbReference>
<evidence type="ECO:0000256" key="7">
    <source>
        <dbReference type="SAM" id="Phobius"/>
    </source>
</evidence>
<dbReference type="InterPro" id="IPR027417">
    <property type="entry name" value="P-loop_NTPase"/>
</dbReference>
<proteinExistence type="predicted"/>
<dbReference type="PROSITE" id="PS50929">
    <property type="entry name" value="ABC_TM1F"/>
    <property type="match status" value="1"/>
</dbReference>
<feature type="transmembrane region" description="Helical" evidence="7">
    <location>
        <begin position="251"/>
        <end position="270"/>
    </location>
</feature>
<evidence type="ECO:0000256" key="4">
    <source>
        <dbReference type="ARBA" id="ARBA00022840"/>
    </source>
</evidence>
<keyword evidence="11" id="KW-1185">Reference proteome</keyword>
<name>A0A0R2B716_9LACO</name>
<dbReference type="SUPFAM" id="SSF90123">
    <property type="entry name" value="ABC transporter transmembrane region"/>
    <property type="match status" value="1"/>
</dbReference>
<comment type="subcellular location">
    <subcellularLocation>
        <location evidence="1">Cell membrane</location>
        <topology evidence="1">Multi-pass membrane protein</topology>
    </subcellularLocation>
</comment>
<evidence type="ECO:0000259" key="8">
    <source>
        <dbReference type="PROSITE" id="PS50893"/>
    </source>
</evidence>
<evidence type="ECO:0000313" key="10">
    <source>
        <dbReference type="EMBL" id="KRM71427.1"/>
    </source>
</evidence>
<dbReference type="SUPFAM" id="SSF52540">
    <property type="entry name" value="P-loop containing nucleoside triphosphate hydrolases"/>
    <property type="match status" value="1"/>
</dbReference>
<dbReference type="PROSITE" id="PS00211">
    <property type="entry name" value="ABC_TRANSPORTER_1"/>
    <property type="match status" value="1"/>
</dbReference>
<dbReference type="Gene3D" id="3.40.50.300">
    <property type="entry name" value="P-loop containing nucleotide triphosphate hydrolases"/>
    <property type="match status" value="1"/>
</dbReference>
<keyword evidence="3" id="KW-0547">Nucleotide-binding</keyword>
<feature type="transmembrane region" description="Helical" evidence="7">
    <location>
        <begin position="38"/>
        <end position="60"/>
    </location>
</feature>
<dbReference type="SMART" id="SM00382">
    <property type="entry name" value="AAA"/>
    <property type="match status" value="1"/>
</dbReference>
<feature type="domain" description="ABC transporter" evidence="8">
    <location>
        <begin position="343"/>
        <end position="581"/>
    </location>
</feature>
<feature type="transmembrane region" description="Helical" evidence="7">
    <location>
        <begin position="282"/>
        <end position="305"/>
    </location>
</feature>
<dbReference type="GO" id="GO:0005524">
    <property type="term" value="F:ATP binding"/>
    <property type="evidence" value="ECO:0007669"/>
    <property type="project" value="UniProtKB-KW"/>
</dbReference>
<keyword evidence="5 7" id="KW-1133">Transmembrane helix</keyword>
<dbReference type="InterPro" id="IPR003439">
    <property type="entry name" value="ABC_transporter-like_ATP-bd"/>
</dbReference>
<dbReference type="GO" id="GO:0015421">
    <property type="term" value="F:ABC-type oligopeptide transporter activity"/>
    <property type="evidence" value="ECO:0007669"/>
    <property type="project" value="TreeGrafter"/>
</dbReference>
<dbReference type="PATRIC" id="fig|1423727.3.peg.1561"/>
<feature type="transmembrane region" description="Helical" evidence="7">
    <location>
        <begin position="119"/>
        <end position="142"/>
    </location>
</feature>
<feature type="transmembrane region" description="Helical" evidence="7">
    <location>
        <begin position="6"/>
        <end position="26"/>
    </location>
</feature>
<comment type="caution">
    <text evidence="10">The sequence shown here is derived from an EMBL/GenBank/DDBJ whole genome shotgun (WGS) entry which is preliminary data.</text>
</comment>
<dbReference type="InterPro" id="IPR003593">
    <property type="entry name" value="AAA+_ATPase"/>
</dbReference>
<protein>
    <submittedName>
        <fullName evidence="10">Abc transporter, multidrug transporter atpase and permease component</fullName>
    </submittedName>
</protein>
<dbReference type="InterPro" id="IPR017871">
    <property type="entry name" value="ABC_transporter-like_CS"/>
</dbReference>
<evidence type="ECO:0000256" key="1">
    <source>
        <dbReference type="ARBA" id="ARBA00004651"/>
    </source>
</evidence>
<gene>
    <name evidence="10" type="ORF">FC34_GL001539</name>
</gene>
<dbReference type="GO" id="GO:0005886">
    <property type="term" value="C:plasma membrane"/>
    <property type="evidence" value="ECO:0007669"/>
    <property type="project" value="UniProtKB-SubCell"/>
</dbReference>
<evidence type="ECO:0000256" key="2">
    <source>
        <dbReference type="ARBA" id="ARBA00022692"/>
    </source>
</evidence>
<dbReference type="PANTHER" id="PTHR43394:SF1">
    <property type="entry name" value="ATP-BINDING CASSETTE SUB-FAMILY B MEMBER 10, MITOCHONDRIAL"/>
    <property type="match status" value="1"/>
</dbReference>
<evidence type="ECO:0000256" key="3">
    <source>
        <dbReference type="ARBA" id="ARBA00022741"/>
    </source>
</evidence>
<organism evidence="10 11">
    <name type="scientific">Lacticaseibacillus brantae DSM 23927</name>
    <dbReference type="NCBI Taxonomy" id="1423727"/>
    <lineage>
        <taxon>Bacteria</taxon>
        <taxon>Bacillati</taxon>
        <taxon>Bacillota</taxon>
        <taxon>Bacilli</taxon>
        <taxon>Lactobacillales</taxon>
        <taxon>Lactobacillaceae</taxon>
        <taxon>Lacticaseibacillus</taxon>
    </lineage>
</organism>
<dbReference type="Pfam" id="PF00005">
    <property type="entry name" value="ABC_tran"/>
    <property type="match status" value="1"/>
</dbReference>
<dbReference type="PANTHER" id="PTHR43394">
    <property type="entry name" value="ATP-DEPENDENT PERMEASE MDL1, MITOCHONDRIAL"/>
    <property type="match status" value="1"/>
</dbReference>
<sequence>MLLQLLSAVVASLTSFVSLSFLGVFINQLVGGQAKQTGFFLLGAFVMVVFLLNAIGQWLAVNARLQSQALNMRARSNMAKHLVEVDYTTFIDGEFRNRYSATKTGLQFTGGFEIYINSFLNQLVTLVTTSVLAAGLVVTLLVSRSPQQTVLAGFVNSPFFIVVLVILVVLPLLAAVFFSKRGSAVLDAFFAANIKLNQVLSYYFEIAFKSVSVAKTLRLFDPKDSFLDEANKQVIAGVSTDTELQLKYNQLAGMPGLITGACVGALYILVASKALTGAISVGFVVASVGYLQVLILALSGLFNAWGNRRAAMRTIDDYTEFMAMGEVGAQPGLPLKETAKFRIQFEHVSYRYRGQTGLALDDINLRIDEGERIAVVGPNGSGKSTFVKLLIGLIKPTSGRILFNGEDVQQLDHIAYQRLFGVVAQDFFVFATSIAENIVAGTSPRRQELDDSLRLSGLADRVADLPAGSRTPATRELDAQGVSLSGGEAQKLAIARAIYQQPEFLVLDEPTAALDPLAEVAVYQNFDQMIQGKTGLYVSHRMSSTRFSQKIYVFNQAKLVAQGTHESLMAENGLYAELFNAQAQYYQDNA</sequence>
<dbReference type="Gene3D" id="1.20.1560.10">
    <property type="entry name" value="ABC transporter type 1, transmembrane domain"/>
    <property type="match status" value="1"/>
</dbReference>
<dbReference type="PROSITE" id="PS50893">
    <property type="entry name" value="ABC_TRANSPORTER_2"/>
    <property type="match status" value="1"/>
</dbReference>